<dbReference type="EMBL" id="CP016171">
    <property type="protein sequence ID" value="ANN71695.1"/>
    <property type="molecule type" value="Genomic_DNA"/>
</dbReference>
<organism evidence="2 4">
    <name type="scientific">Bordetella bronchialis</name>
    <dbReference type="NCBI Taxonomy" id="463025"/>
    <lineage>
        <taxon>Bacteria</taxon>
        <taxon>Pseudomonadati</taxon>
        <taxon>Pseudomonadota</taxon>
        <taxon>Betaproteobacteria</taxon>
        <taxon>Burkholderiales</taxon>
        <taxon>Alcaligenaceae</taxon>
        <taxon>Bordetella</taxon>
    </lineage>
</organism>
<evidence type="ECO:0000313" key="2">
    <source>
        <dbReference type="EMBL" id="ANN71695.1"/>
    </source>
</evidence>
<name>A0A193FHE5_9BORD</name>
<sequence>MKDLFGAELPEAGRMRLVDLKVNGRPFTAHPVIPAPSVSNKGIENVGYLGMDVLKEQVIYYDGARREFNVLTRRAVVSALSERESRAK</sequence>
<dbReference type="Proteomes" id="UP000091897">
    <property type="component" value="Chromosome"/>
</dbReference>
<dbReference type="KEGG" id="bbro:BAU06_10235"/>
<gene>
    <name evidence="1" type="ORF">BAU06_10235</name>
    <name evidence="2" type="ORF">BAU08_10435</name>
</gene>
<accession>A0A193FHE5</accession>
<keyword evidence="3" id="KW-1185">Reference proteome</keyword>
<dbReference type="EMBL" id="CP016170">
    <property type="protein sequence ID" value="ANN66616.1"/>
    <property type="molecule type" value="Genomic_DNA"/>
</dbReference>
<dbReference type="AlphaFoldDB" id="A0A193FHE5"/>
<proteinExistence type="predicted"/>
<evidence type="ECO:0000313" key="1">
    <source>
        <dbReference type="EMBL" id="ANN66616.1"/>
    </source>
</evidence>
<evidence type="ECO:0000313" key="3">
    <source>
        <dbReference type="Proteomes" id="UP000091897"/>
    </source>
</evidence>
<dbReference type="Proteomes" id="UP000092213">
    <property type="component" value="Chromosome"/>
</dbReference>
<evidence type="ECO:0000313" key="4">
    <source>
        <dbReference type="Proteomes" id="UP000092213"/>
    </source>
</evidence>
<reference evidence="3 4" key="1">
    <citation type="submission" date="2016-06" db="EMBL/GenBank/DDBJ databases">
        <title>Complete genome sequences of Bordetella bronchialis and Bordetella flabilis.</title>
        <authorList>
            <person name="LiPuma J.J."/>
            <person name="Spilker T."/>
        </authorList>
    </citation>
    <scope>NUCLEOTIDE SEQUENCE [LARGE SCALE GENOMIC DNA]</scope>
    <source>
        <strain evidence="2 4">AU17976</strain>
        <strain evidence="1 3">AU3182</strain>
    </source>
</reference>
<protein>
    <submittedName>
        <fullName evidence="2">Uncharacterized protein</fullName>
    </submittedName>
</protein>